<reference evidence="3" key="1">
    <citation type="submission" date="2023-09" db="EMBL/GenBank/DDBJ databases">
        <title>Paucibacter sp. APW11 Genome sequencing and assembly.</title>
        <authorList>
            <person name="Kim I."/>
        </authorList>
    </citation>
    <scope>NUCLEOTIDE SEQUENCE</scope>
    <source>
        <strain evidence="3">APW11</strain>
    </source>
</reference>
<evidence type="ECO:0000313" key="4">
    <source>
        <dbReference type="Proteomes" id="UP001246372"/>
    </source>
</evidence>
<protein>
    <submittedName>
        <fullName evidence="3">Uncharacterized protein</fullName>
    </submittedName>
</protein>
<evidence type="ECO:0000313" key="3">
    <source>
        <dbReference type="EMBL" id="MDT8998986.1"/>
    </source>
</evidence>
<feature type="region of interest" description="Disordered" evidence="1">
    <location>
        <begin position="27"/>
        <end position="53"/>
    </location>
</feature>
<dbReference type="RefSeq" id="WP_315649479.1">
    <property type="nucleotide sequence ID" value="NZ_JAVXZY010000002.1"/>
</dbReference>
<keyword evidence="4" id="KW-1185">Reference proteome</keyword>
<proteinExistence type="predicted"/>
<feature type="chain" id="PRO_5046589957" evidence="2">
    <location>
        <begin position="22"/>
        <end position="169"/>
    </location>
</feature>
<name>A0ABU3P8T9_9BURK</name>
<keyword evidence="2" id="KW-0732">Signal</keyword>
<gene>
    <name evidence="3" type="ORF">RQP53_06860</name>
</gene>
<organism evidence="3 4">
    <name type="scientific">Roseateles aquae</name>
    <dbReference type="NCBI Taxonomy" id="3077235"/>
    <lineage>
        <taxon>Bacteria</taxon>
        <taxon>Pseudomonadati</taxon>
        <taxon>Pseudomonadota</taxon>
        <taxon>Betaproteobacteria</taxon>
        <taxon>Burkholderiales</taxon>
        <taxon>Sphaerotilaceae</taxon>
        <taxon>Roseateles</taxon>
    </lineage>
</organism>
<accession>A0ABU3P8T9</accession>
<evidence type="ECO:0000256" key="2">
    <source>
        <dbReference type="SAM" id="SignalP"/>
    </source>
</evidence>
<dbReference type="Proteomes" id="UP001246372">
    <property type="component" value="Unassembled WGS sequence"/>
</dbReference>
<sequence length="169" mass="18250">MSLWRRAGLLYALGLALGLEAAAAQSQPAVPPGSQTSGAPVGSKSQDASLAAQAAREAPIDRKRYQALCKIVNRHVGHAHLMRGMNRYTIEALGRAVTVADIAVLAAMMNDPDRVIALTAMNVLPTLGPEAIEAFKHAPNRLDSYDRETALQEAEQTRAAIEASRRRWR</sequence>
<evidence type="ECO:0000256" key="1">
    <source>
        <dbReference type="SAM" id="MobiDB-lite"/>
    </source>
</evidence>
<feature type="signal peptide" evidence="2">
    <location>
        <begin position="1"/>
        <end position="21"/>
    </location>
</feature>
<dbReference type="EMBL" id="JAVXZY010000002">
    <property type="protein sequence ID" value="MDT8998986.1"/>
    <property type="molecule type" value="Genomic_DNA"/>
</dbReference>
<comment type="caution">
    <text evidence="3">The sequence shown here is derived from an EMBL/GenBank/DDBJ whole genome shotgun (WGS) entry which is preliminary data.</text>
</comment>